<feature type="transmembrane region" description="Helical" evidence="18">
    <location>
        <begin position="162"/>
        <end position="184"/>
    </location>
</feature>
<dbReference type="Gene3D" id="3.40.50.300">
    <property type="entry name" value="P-loop containing nucleotide triphosphate hydrolases"/>
    <property type="match status" value="1"/>
</dbReference>
<evidence type="ECO:0000256" key="5">
    <source>
        <dbReference type="ARBA" id="ARBA00022618"/>
    </source>
</evidence>
<feature type="binding site" evidence="16">
    <location>
        <begin position="454"/>
        <end position="461"/>
    </location>
    <ligand>
        <name>ATP</name>
        <dbReference type="ChEBI" id="CHEBI:30616"/>
    </ligand>
</feature>
<comment type="subcellular location">
    <subcellularLocation>
        <location evidence="1">Cell membrane</location>
        <topology evidence="1">Multi-pass membrane protein</topology>
    </subcellularLocation>
</comment>
<dbReference type="EMBL" id="LWQU01000146">
    <property type="protein sequence ID" value="OAN49570.1"/>
    <property type="molecule type" value="Genomic_DNA"/>
</dbReference>
<dbReference type="Pfam" id="PF01580">
    <property type="entry name" value="FtsK_SpoIIIE"/>
    <property type="match status" value="1"/>
</dbReference>
<dbReference type="RefSeq" id="WP_068501395.1">
    <property type="nucleotide sequence ID" value="NZ_LWQU01000146.1"/>
</dbReference>
<dbReference type="PROSITE" id="PS50901">
    <property type="entry name" value="FTSK"/>
    <property type="match status" value="1"/>
</dbReference>
<dbReference type="InterPro" id="IPR036388">
    <property type="entry name" value="WH-like_DNA-bd_sf"/>
</dbReference>
<evidence type="ECO:0000256" key="3">
    <source>
        <dbReference type="ARBA" id="ARBA00020887"/>
    </source>
</evidence>
<keyword evidence="9 16" id="KW-0067">ATP-binding</keyword>
<dbReference type="SMART" id="SM00843">
    <property type="entry name" value="Ftsk_gamma"/>
    <property type="match status" value="1"/>
</dbReference>
<dbReference type="STRING" id="1437059.A6A05_13415"/>
<dbReference type="GO" id="GO:0005886">
    <property type="term" value="C:plasma membrane"/>
    <property type="evidence" value="ECO:0007669"/>
    <property type="project" value="UniProtKB-SubCell"/>
</dbReference>
<dbReference type="AlphaFoldDB" id="A0A178MLJ2"/>
<dbReference type="InterPro" id="IPR036390">
    <property type="entry name" value="WH_DNA-bd_sf"/>
</dbReference>
<dbReference type="SMART" id="SM00382">
    <property type="entry name" value="AAA"/>
    <property type="match status" value="1"/>
</dbReference>
<dbReference type="InterPro" id="IPR050206">
    <property type="entry name" value="FtsK/SpoIIIE/SftA"/>
</dbReference>
<feature type="transmembrane region" description="Helical" evidence="18">
    <location>
        <begin position="110"/>
        <end position="131"/>
    </location>
</feature>
<feature type="transmembrane region" description="Helical" evidence="18">
    <location>
        <begin position="21"/>
        <end position="46"/>
    </location>
</feature>
<comment type="similarity">
    <text evidence="2">Belongs to the FtsK/SpoIIIE/SftA family.</text>
</comment>
<dbReference type="Pfam" id="PF17854">
    <property type="entry name" value="FtsK_alpha"/>
    <property type="match status" value="1"/>
</dbReference>
<gene>
    <name evidence="20" type="ORF">A6A05_13415</name>
</gene>
<organism evidence="20 21">
    <name type="scientific">Magnetospirillum moscoviense</name>
    <dbReference type="NCBI Taxonomy" id="1437059"/>
    <lineage>
        <taxon>Bacteria</taxon>
        <taxon>Pseudomonadati</taxon>
        <taxon>Pseudomonadota</taxon>
        <taxon>Alphaproteobacteria</taxon>
        <taxon>Rhodospirillales</taxon>
        <taxon>Rhodospirillaceae</taxon>
        <taxon>Magnetospirillum</taxon>
    </lineage>
</organism>
<evidence type="ECO:0000256" key="2">
    <source>
        <dbReference type="ARBA" id="ARBA00006474"/>
    </source>
</evidence>
<dbReference type="PANTHER" id="PTHR22683:SF41">
    <property type="entry name" value="DNA TRANSLOCASE FTSK"/>
    <property type="match status" value="1"/>
</dbReference>
<evidence type="ECO:0000313" key="20">
    <source>
        <dbReference type="EMBL" id="OAN49570.1"/>
    </source>
</evidence>
<evidence type="ECO:0000256" key="10">
    <source>
        <dbReference type="ARBA" id="ARBA00022989"/>
    </source>
</evidence>
<evidence type="ECO:0000256" key="9">
    <source>
        <dbReference type="ARBA" id="ARBA00022840"/>
    </source>
</evidence>
<sequence>MAAAKKGVGKGGFLPKGAADALWRLAARLGGLALIVTAALIAAALVTADPRDPSFNNAVDGPVRNALGRVGASIADLLGQLVGLASWVAVAVALIWGLRTLIRARAPSLWATRIVALPVVVLLWALALAALPLPAPDVIAGSGGALGRVLWTAVAPQVPTEFVWAVGFLAGGAGFGLLIFVLGLSPSDWANLSKAGTRSVQVAVATGHAAAALRHRVPSSPAGPVVREPPPMRWSDPDDDDDEYDAVIAPPPHDDETPPFERMPEPGALVEPKRPPPAAGKRERAARQGMLDLGGPVGPGWALPPLTLLALPPESNRTAINQDGLAQNARMLESVLEDFGVNGKVLKVRPGPVVTLYELEPAPGTKTSRVIGLADDIARSMSALSVRIATIPGRSVIGIELPNARRETVYLREMLAAEQFEKAGARLTLVLGKDIGGAPVMVDLARMPHLLIAGTTGSGKSVAVNTMILSLLYRLSPEECRLIMIDPKMLELSVYDGIPHLLAPVVTEPGKAVVALKWAVREMEDRYRAMSQLGVRSIAGYNQRLAEARDKGEQLTRTVQTGFDPDTGKPIYEDQLLDLKALPFIVVIVDEMADLMLVAGKDIEAAVQRLAQMARAAGIHLIMATQRPSVDVITGTIKANFPTRISFQVTSKIDSRTILGEQGAEQLLGQGDMLYMAAGGRITRVHGPFVSDQEVEQVVEHLRGQGDPSYIEAVTEEEDGEFGLPGSGGGGSGDDLYDQAVALVAREGKASTSFVQRHLQIGYNRAARLIERMEAEGVVGKANHVGKREVLARSTRDDY</sequence>
<keyword evidence="7 16" id="KW-0547">Nucleotide-binding</keyword>
<evidence type="ECO:0000256" key="17">
    <source>
        <dbReference type="SAM" id="MobiDB-lite"/>
    </source>
</evidence>
<evidence type="ECO:0000256" key="11">
    <source>
        <dbReference type="ARBA" id="ARBA00023125"/>
    </source>
</evidence>
<evidence type="ECO:0000256" key="4">
    <source>
        <dbReference type="ARBA" id="ARBA00022475"/>
    </source>
</evidence>
<evidence type="ECO:0000313" key="21">
    <source>
        <dbReference type="Proteomes" id="UP000078543"/>
    </source>
</evidence>
<dbReference type="InterPro" id="IPR018541">
    <property type="entry name" value="Ftsk_gamma"/>
</dbReference>
<dbReference type="Pfam" id="PF09397">
    <property type="entry name" value="FtsK_gamma"/>
    <property type="match status" value="1"/>
</dbReference>
<dbReference type="InterPro" id="IPR025199">
    <property type="entry name" value="FtsK_4TM"/>
</dbReference>
<keyword evidence="10 18" id="KW-1133">Transmembrane helix</keyword>
<evidence type="ECO:0000256" key="1">
    <source>
        <dbReference type="ARBA" id="ARBA00004651"/>
    </source>
</evidence>
<comment type="function">
    <text evidence="14">Essential cell division protein that coordinates cell division and chromosome segregation. The N-terminus is involved in assembly of the cell-division machinery. The C-terminus functions as a DNA motor that moves dsDNA in an ATP-dependent manner towards the dif recombination site, which is located within the replication terminus region. Translocation stops specifically at Xer-dif sites, where FtsK interacts with the Xer recombinase, allowing activation of chromosome unlinking by recombination. FtsK orienting polar sequences (KOPS) guide the direction of DNA translocation. FtsK can remove proteins from DNA as it translocates, but translocation stops specifically at XerCD-dif site, thereby preventing removal of XerC and XerD from dif.</text>
</comment>
<name>A0A178MLJ2_9PROT</name>
<dbReference type="OrthoDB" id="9807790at2"/>
<evidence type="ECO:0000256" key="8">
    <source>
        <dbReference type="ARBA" id="ARBA00022829"/>
    </source>
</evidence>
<dbReference type="InterPro" id="IPR002543">
    <property type="entry name" value="FtsK_dom"/>
</dbReference>
<evidence type="ECO:0000256" key="12">
    <source>
        <dbReference type="ARBA" id="ARBA00023136"/>
    </source>
</evidence>
<dbReference type="GO" id="GO:0003677">
    <property type="term" value="F:DNA binding"/>
    <property type="evidence" value="ECO:0007669"/>
    <property type="project" value="UniProtKB-KW"/>
</dbReference>
<dbReference type="GO" id="GO:0051301">
    <property type="term" value="P:cell division"/>
    <property type="evidence" value="ECO:0007669"/>
    <property type="project" value="UniProtKB-KW"/>
</dbReference>
<feature type="region of interest" description="Disordered" evidence="17">
    <location>
        <begin position="218"/>
        <end position="281"/>
    </location>
</feature>
<dbReference type="InterPro" id="IPR041027">
    <property type="entry name" value="FtsK_alpha"/>
</dbReference>
<dbReference type="CDD" id="cd01127">
    <property type="entry name" value="TrwB_TraG_TraD_VirD4"/>
    <property type="match status" value="1"/>
</dbReference>
<keyword evidence="12 18" id="KW-0472">Membrane</keyword>
<keyword evidence="6 18" id="KW-0812">Transmembrane</keyword>
<evidence type="ECO:0000256" key="7">
    <source>
        <dbReference type="ARBA" id="ARBA00022741"/>
    </source>
</evidence>
<dbReference type="GO" id="GO:0007059">
    <property type="term" value="P:chromosome segregation"/>
    <property type="evidence" value="ECO:0007669"/>
    <property type="project" value="UniProtKB-KW"/>
</dbReference>
<keyword evidence="4" id="KW-1003">Cell membrane</keyword>
<dbReference type="GO" id="GO:0005524">
    <property type="term" value="F:ATP binding"/>
    <property type="evidence" value="ECO:0007669"/>
    <property type="project" value="UniProtKB-UniRule"/>
</dbReference>
<dbReference type="PANTHER" id="PTHR22683">
    <property type="entry name" value="SPORULATION PROTEIN RELATED"/>
    <property type="match status" value="1"/>
</dbReference>
<dbReference type="Gene3D" id="3.30.980.40">
    <property type="match status" value="1"/>
</dbReference>
<dbReference type="InterPro" id="IPR027417">
    <property type="entry name" value="P-loop_NTPase"/>
</dbReference>
<dbReference type="SUPFAM" id="SSF46785">
    <property type="entry name" value="Winged helix' DNA-binding domain"/>
    <property type="match status" value="1"/>
</dbReference>
<dbReference type="Proteomes" id="UP000078543">
    <property type="component" value="Unassembled WGS sequence"/>
</dbReference>
<feature type="transmembrane region" description="Helical" evidence="18">
    <location>
        <begin position="77"/>
        <end position="98"/>
    </location>
</feature>
<comment type="caution">
    <text evidence="20">The sequence shown here is derived from an EMBL/GenBank/DDBJ whole genome shotgun (WGS) entry which is preliminary data.</text>
</comment>
<keyword evidence="21" id="KW-1185">Reference proteome</keyword>
<keyword evidence="5 20" id="KW-0132">Cell division</keyword>
<evidence type="ECO:0000256" key="15">
    <source>
        <dbReference type="ARBA" id="ARBA00025923"/>
    </source>
</evidence>
<dbReference type="InterPro" id="IPR003593">
    <property type="entry name" value="AAA+_ATPase"/>
</dbReference>
<protein>
    <recommendedName>
        <fullName evidence="3">DNA translocase FtsK</fullName>
    </recommendedName>
</protein>
<dbReference type="SUPFAM" id="SSF52540">
    <property type="entry name" value="P-loop containing nucleoside triphosphate hydrolases"/>
    <property type="match status" value="1"/>
</dbReference>
<feature type="domain" description="FtsK" evidence="19">
    <location>
        <begin position="437"/>
        <end position="656"/>
    </location>
</feature>
<evidence type="ECO:0000256" key="18">
    <source>
        <dbReference type="SAM" id="Phobius"/>
    </source>
</evidence>
<accession>A0A178MLJ2</accession>
<evidence type="ECO:0000256" key="14">
    <source>
        <dbReference type="ARBA" id="ARBA00024784"/>
    </source>
</evidence>
<evidence type="ECO:0000256" key="13">
    <source>
        <dbReference type="ARBA" id="ARBA00023306"/>
    </source>
</evidence>
<dbReference type="Gene3D" id="1.10.10.10">
    <property type="entry name" value="Winged helix-like DNA-binding domain superfamily/Winged helix DNA-binding domain"/>
    <property type="match status" value="1"/>
</dbReference>
<keyword evidence="11" id="KW-0238">DNA-binding</keyword>
<evidence type="ECO:0000256" key="16">
    <source>
        <dbReference type="PROSITE-ProRule" id="PRU00289"/>
    </source>
</evidence>
<reference evidence="20 21" key="1">
    <citation type="submission" date="2016-04" db="EMBL/GenBank/DDBJ databases">
        <title>Draft genome sequence of freshwater magnetotactic bacteria Magnetospirillum marisnigri SP-1 and Magnetospirillum moscoviense BB-1.</title>
        <authorList>
            <person name="Koziaeva V."/>
            <person name="Dziuba M.V."/>
            <person name="Ivanov T.M."/>
            <person name="Kuznetsov B."/>
            <person name="Grouzdev D.S."/>
        </authorList>
    </citation>
    <scope>NUCLEOTIDE SEQUENCE [LARGE SCALE GENOMIC DNA]</scope>
    <source>
        <strain evidence="20 21">BB-1</strain>
    </source>
</reference>
<comment type="subunit">
    <text evidence="15">Homohexamer. Forms a ring that surrounds DNA.</text>
</comment>
<keyword evidence="13" id="KW-0131">Cell cycle</keyword>
<evidence type="ECO:0000259" key="19">
    <source>
        <dbReference type="PROSITE" id="PS50901"/>
    </source>
</evidence>
<dbReference type="Pfam" id="PF13491">
    <property type="entry name" value="FtsK_4TM"/>
    <property type="match status" value="1"/>
</dbReference>
<evidence type="ECO:0000256" key="6">
    <source>
        <dbReference type="ARBA" id="ARBA00022692"/>
    </source>
</evidence>
<keyword evidence="8" id="KW-0159">Chromosome partition</keyword>
<proteinExistence type="inferred from homology"/>